<dbReference type="Pfam" id="PF00665">
    <property type="entry name" value="rve"/>
    <property type="match status" value="1"/>
</dbReference>
<dbReference type="PROSITE" id="PS50994">
    <property type="entry name" value="INTEGRASE"/>
    <property type="match status" value="1"/>
</dbReference>
<accession>A0A5B0DS90</accession>
<dbReference type="AlphaFoldDB" id="A0A5B0DS90"/>
<name>A0A5B0DS90_9MICC</name>
<dbReference type="GO" id="GO:0003676">
    <property type="term" value="F:nucleic acid binding"/>
    <property type="evidence" value="ECO:0007669"/>
    <property type="project" value="InterPro"/>
</dbReference>
<dbReference type="GO" id="GO:0015074">
    <property type="term" value="P:DNA integration"/>
    <property type="evidence" value="ECO:0007669"/>
    <property type="project" value="InterPro"/>
</dbReference>
<dbReference type="InterPro" id="IPR012337">
    <property type="entry name" value="RNaseH-like_sf"/>
</dbReference>
<dbReference type="Proteomes" id="UP000323856">
    <property type="component" value="Unassembled WGS sequence"/>
</dbReference>
<dbReference type="SUPFAM" id="SSF53098">
    <property type="entry name" value="Ribonuclease H-like"/>
    <property type="match status" value="1"/>
</dbReference>
<organism evidence="3 4">
    <name type="scientific">Paeniglutamicibacter gangotriensis</name>
    <dbReference type="NCBI Taxonomy" id="254787"/>
    <lineage>
        <taxon>Bacteria</taxon>
        <taxon>Bacillati</taxon>
        <taxon>Actinomycetota</taxon>
        <taxon>Actinomycetes</taxon>
        <taxon>Micrococcales</taxon>
        <taxon>Micrococcaceae</taxon>
        <taxon>Paeniglutamicibacter</taxon>
    </lineage>
</organism>
<protein>
    <submittedName>
        <fullName evidence="3">IS21 family transposase</fullName>
    </submittedName>
</protein>
<comment type="caution">
    <text evidence="3">The sequence shown here is derived from an EMBL/GenBank/DDBJ whole genome shotgun (WGS) entry which is preliminary data.</text>
</comment>
<dbReference type="InterPro" id="IPR036397">
    <property type="entry name" value="RNaseH_sf"/>
</dbReference>
<evidence type="ECO:0000256" key="1">
    <source>
        <dbReference type="ARBA" id="ARBA00009277"/>
    </source>
</evidence>
<gene>
    <name evidence="3" type="ORF">FQ154_20715</name>
</gene>
<dbReference type="Pfam" id="PF22483">
    <property type="entry name" value="Mu-transpos_C_2"/>
    <property type="match status" value="1"/>
</dbReference>
<dbReference type="EMBL" id="VOBL01000055">
    <property type="protein sequence ID" value="KAA0968430.1"/>
    <property type="molecule type" value="Genomic_DNA"/>
</dbReference>
<comment type="similarity">
    <text evidence="1">Belongs to the transposase IS21/IS408/IS1162 family.</text>
</comment>
<evidence type="ECO:0000259" key="2">
    <source>
        <dbReference type="PROSITE" id="PS50994"/>
    </source>
</evidence>
<dbReference type="PANTHER" id="PTHR35004">
    <property type="entry name" value="TRANSPOSASE RV3428C-RELATED"/>
    <property type="match status" value="1"/>
</dbReference>
<dbReference type="InterPro" id="IPR054353">
    <property type="entry name" value="IstA-like_C"/>
</dbReference>
<reference evidence="3 4" key="1">
    <citation type="submission" date="2019-07" db="EMBL/GenBank/DDBJ databases">
        <title>Analysis of the biochemical properties, biological activity and biotechnological potential of siderophores and biosurfactants produced by Antarctic psychrotolerant bacteria.</title>
        <authorList>
            <person name="Styczynski M."/>
            <person name="Krucon T."/>
            <person name="Decewicz P."/>
            <person name="Dziewit L."/>
        </authorList>
    </citation>
    <scope>NUCLEOTIDE SEQUENCE [LARGE SCALE GENOMIC DNA]</scope>
    <source>
        <strain evidence="3 4">ANT_H27</strain>
    </source>
</reference>
<dbReference type="InterPro" id="IPR001584">
    <property type="entry name" value="Integrase_cat-core"/>
</dbReference>
<evidence type="ECO:0000313" key="4">
    <source>
        <dbReference type="Proteomes" id="UP000323856"/>
    </source>
</evidence>
<dbReference type="OrthoDB" id="2065409at2"/>
<proteinExistence type="inferred from homology"/>
<dbReference type="NCBIfam" id="NF033546">
    <property type="entry name" value="transpos_IS21"/>
    <property type="match status" value="1"/>
</dbReference>
<feature type="domain" description="Integrase catalytic" evidence="2">
    <location>
        <begin position="131"/>
        <end position="327"/>
    </location>
</feature>
<sequence length="527" mass="59670">MTDHRVIMRLLVQGRSYSEIVASENCSRRSISTVNKVLATRGISTMDQVKEVTDQQLHDWFPDGRSKKSEQYEQPDFEAVHESMKHDRNFTLQQAWQGYVIRAGEQRKYGYSKFCALFAQHVATHDLSATIHHEPGRTMQVDWAGQTLTVTDTLTGQVSKAYLFAAVLPYSGMVFARASLTMNLAAWIDLHVRALEYFSGVPQILIPDNAKTATYRPQRKDPQRLLNDRYSQFATHYGTAIVPARVRSPRDKGAIERAVRTANRRIIGRLSNEVWPTIQELNEAIEVQVEEINDLKNPYGVSKREIFTTEEVSCLGKLPEQRFTQVTWKQLKVGRNYHVGADYQFYSAPYRLAGQTLRARLTDTSVTLFAGEEIVCEHTRKYGRKGQYSTFGEHVPPAHQNIANLWSRTWFLDRAQAYGPATSEVITKILDRHAIEAQGFLGCQNILDSLGKKGKARLEAACQQVLNTAAIPSYTTLKRVLATITSDQHAPPVPRAAGNTVKPEHPETPQLIEHVFVRGSDYYQEGF</sequence>
<dbReference type="RefSeq" id="WP_149621208.1">
    <property type="nucleotide sequence ID" value="NZ_VOBL01000055.1"/>
</dbReference>
<evidence type="ECO:0000313" key="3">
    <source>
        <dbReference type="EMBL" id="KAA0968430.1"/>
    </source>
</evidence>
<dbReference type="Gene3D" id="3.30.420.10">
    <property type="entry name" value="Ribonuclease H-like superfamily/Ribonuclease H"/>
    <property type="match status" value="1"/>
</dbReference>
<dbReference type="PANTHER" id="PTHR35004:SF8">
    <property type="entry name" value="TRANSPOSASE RV3428C-RELATED"/>
    <property type="match status" value="1"/>
</dbReference>